<gene>
    <name evidence="2" type="ORF">A9Y57_00152</name>
    <name evidence="1" type="ORF">A9Y57_00518</name>
</gene>
<sequence>MKDLYLVIEQFTDGIDENVEYPVNAIYPREGHVPSEDRIYQLSTFNNAIGRPLIRKLVQMPKKEVIDKVKTPVVDEINQEQPLEDLSIAELKAILDERGQDYAKSAKKEILIELVKAGE</sequence>
<name>A0A854WFQ8_9STRE</name>
<reference evidence="1 3" key="1">
    <citation type="submission" date="2016-06" db="EMBL/GenBank/DDBJ databases">
        <authorList>
            <person name="Haines A.N."/>
            <person name="Council K.R."/>
        </authorList>
    </citation>
    <scope>NUCLEOTIDE SEQUENCE [LARGE SCALE GENOMIC DNA]</scope>
    <source>
        <strain evidence="1 3">SP158-29</strain>
    </source>
</reference>
<dbReference type="AlphaFoldDB" id="A0A854WFQ8"/>
<evidence type="ECO:0000313" key="2">
    <source>
        <dbReference type="EMBL" id="PCH14149.1"/>
    </source>
</evidence>
<evidence type="ECO:0000313" key="3">
    <source>
        <dbReference type="Proteomes" id="UP000217465"/>
    </source>
</evidence>
<dbReference type="RefSeq" id="WP_096633234.1">
    <property type="nucleotide sequence ID" value="NZ_NSGR01000003.1"/>
</dbReference>
<dbReference type="InterPro" id="IPR036361">
    <property type="entry name" value="SAP_dom_sf"/>
</dbReference>
<evidence type="ECO:0000313" key="1">
    <source>
        <dbReference type="EMBL" id="PCH13883.1"/>
    </source>
</evidence>
<comment type="caution">
    <text evidence="1">The sequence shown here is derived from an EMBL/GenBank/DDBJ whole genome shotgun (WGS) entry which is preliminary data.</text>
</comment>
<protein>
    <recommendedName>
        <fullName evidence="4">HeH/LEM domain-containing protein</fullName>
    </recommendedName>
</protein>
<proteinExistence type="predicted"/>
<dbReference type="EMBL" id="NSGR01000004">
    <property type="protein sequence ID" value="PCH13883.1"/>
    <property type="molecule type" value="Genomic_DNA"/>
</dbReference>
<dbReference type="Proteomes" id="UP000217465">
    <property type="component" value="Unassembled WGS sequence"/>
</dbReference>
<dbReference type="EMBL" id="NSGR01000003">
    <property type="protein sequence ID" value="PCH14149.1"/>
    <property type="molecule type" value="Genomic_DNA"/>
</dbReference>
<organism evidence="1 3">
    <name type="scientific">Streptococcus parauberis</name>
    <dbReference type="NCBI Taxonomy" id="1348"/>
    <lineage>
        <taxon>Bacteria</taxon>
        <taxon>Bacillati</taxon>
        <taxon>Bacillota</taxon>
        <taxon>Bacilli</taxon>
        <taxon>Lactobacillales</taxon>
        <taxon>Streptococcaceae</taxon>
        <taxon>Streptococcus</taxon>
    </lineage>
</organism>
<dbReference type="Gene3D" id="1.10.720.30">
    <property type="entry name" value="SAP domain"/>
    <property type="match status" value="1"/>
</dbReference>
<accession>A0A854WFQ8</accession>
<evidence type="ECO:0008006" key="4">
    <source>
        <dbReference type="Google" id="ProtNLM"/>
    </source>
</evidence>